<proteinExistence type="predicted"/>
<name>A0A0B2Q5L8_GLYSO</name>
<sequence>MSQKENFIYELRTRKGTWKIAVRITDLWQVRKQNSKQAIEMVLMDQTGSKIGATLLQELFTKLRDKLHCGSSYLIQNLRIVDNQSEYRVSQVPLLVYFLKTTSVKEIQRPEIASNIDLITPFADIISGVAPCHTLVGLTFVVADLIDVKTVNPPHRMTVRLRDNSNCEILMTVWEDYDIQLHDAIDKNLLLQ</sequence>
<dbReference type="Pfam" id="PF02721">
    <property type="entry name" value="DUF223"/>
    <property type="match status" value="1"/>
</dbReference>
<dbReference type="Proteomes" id="UP000053555">
    <property type="component" value="Unassembled WGS sequence"/>
</dbReference>
<dbReference type="PANTHER" id="PTHR47165:SF4">
    <property type="entry name" value="OS03G0429900 PROTEIN"/>
    <property type="match status" value="1"/>
</dbReference>
<dbReference type="SUPFAM" id="SSF50249">
    <property type="entry name" value="Nucleic acid-binding proteins"/>
    <property type="match status" value="1"/>
</dbReference>
<dbReference type="InterPro" id="IPR012340">
    <property type="entry name" value="NA-bd_OB-fold"/>
</dbReference>
<accession>A0A0B2Q5L8</accession>
<protein>
    <recommendedName>
        <fullName evidence="1">Replication protein A 70 kDa DNA-binding subunit B/D first OB fold domain-containing protein</fullName>
    </recommendedName>
</protein>
<dbReference type="PANTHER" id="PTHR47165">
    <property type="entry name" value="OS03G0429900 PROTEIN"/>
    <property type="match status" value="1"/>
</dbReference>
<evidence type="ECO:0000259" key="1">
    <source>
        <dbReference type="Pfam" id="PF02721"/>
    </source>
</evidence>
<evidence type="ECO:0000313" key="2">
    <source>
        <dbReference type="EMBL" id="KHN15254.1"/>
    </source>
</evidence>
<dbReference type="InterPro" id="IPR003871">
    <property type="entry name" value="RFA1B/D_OB_1st"/>
</dbReference>
<dbReference type="EMBL" id="KN661201">
    <property type="protein sequence ID" value="KHN15254.1"/>
    <property type="molecule type" value="Genomic_DNA"/>
</dbReference>
<dbReference type="AlphaFoldDB" id="A0A0B2Q5L8"/>
<dbReference type="Gene3D" id="2.40.50.140">
    <property type="entry name" value="Nucleic acid-binding proteins"/>
    <property type="match status" value="1"/>
</dbReference>
<dbReference type="CDD" id="cd04480">
    <property type="entry name" value="RPA1_DBD_A_like"/>
    <property type="match status" value="1"/>
</dbReference>
<reference evidence="2" key="1">
    <citation type="submission" date="2014-07" db="EMBL/GenBank/DDBJ databases">
        <title>Identification of a novel salt tolerance gene in wild soybean by whole-genome sequencing.</title>
        <authorList>
            <person name="Lam H.-M."/>
            <person name="Qi X."/>
            <person name="Li M.-W."/>
            <person name="Liu X."/>
            <person name="Xie M."/>
            <person name="Ni M."/>
            <person name="Xu X."/>
        </authorList>
    </citation>
    <scope>NUCLEOTIDE SEQUENCE [LARGE SCALE GENOMIC DNA]</scope>
    <source>
        <tissue evidence="2">Root</tissue>
    </source>
</reference>
<organism evidence="2">
    <name type="scientific">Glycine soja</name>
    <name type="common">Wild soybean</name>
    <dbReference type="NCBI Taxonomy" id="3848"/>
    <lineage>
        <taxon>Eukaryota</taxon>
        <taxon>Viridiplantae</taxon>
        <taxon>Streptophyta</taxon>
        <taxon>Embryophyta</taxon>
        <taxon>Tracheophyta</taxon>
        <taxon>Spermatophyta</taxon>
        <taxon>Magnoliopsida</taxon>
        <taxon>eudicotyledons</taxon>
        <taxon>Gunneridae</taxon>
        <taxon>Pentapetalae</taxon>
        <taxon>rosids</taxon>
        <taxon>fabids</taxon>
        <taxon>Fabales</taxon>
        <taxon>Fabaceae</taxon>
        <taxon>Papilionoideae</taxon>
        <taxon>50 kb inversion clade</taxon>
        <taxon>NPAAA clade</taxon>
        <taxon>indigoferoid/millettioid clade</taxon>
        <taxon>Phaseoleae</taxon>
        <taxon>Glycine</taxon>
        <taxon>Glycine subgen. Soja</taxon>
    </lineage>
</organism>
<gene>
    <name evidence="2" type="ORF">glysoja_045944</name>
</gene>
<feature type="domain" description="Replication protein A 70 kDa DNA-binding subunit B/D first OB fold" evidence="1">
    <location>
        <begin position="6"/>
        <end position="106"/>
    </location>
</feature>